<reference evidence="2 3" key="1">
    <citation type="journal article" date="2013" name="PLoS ONE">
        <title>Predicting the Proteins of Angomonas deanei, Strigomonas culicis and Their Respective Endosymbionts Reveals New Aspects of the Trypanosomatidae Family.</title>
        <authorList>
            <person name="Motta M.C."/>
            <person name="Martins A.C."/>
            <person name="de Souza S.S."/>
            <person name="Catta-Preta C.M."/>
            <person name="Silva R."/>
            <person name="Klein C.C."/>
            <person name="de Almeida L.G."/>
            <person name="de Lima Cunha O."/>
            <person name="Ciapina L.P."/>
            <person name="Brocchi M."/>
            <person name="Colabardini A.C."/>
            <person name="de Araujo Lima B."/>
            <person name="Machado C.R."/>
            <person name="de Almeida Soares C.M."/>
            <person name="Probst C.M."/>
            <person name="de Menezes C.B."/>
            <person name="Thompson C.E."/>
            <person name="Bartholomeu D.C."/>
            <person name="Gradia D.F."/>
            <person name="Pavoni D.P."/>
            <person name="Grisard E.C."/>
            <person name="Fantinatti-Garboggini F."/>
            <person name="Marchini F.K."/>
            <person name="Rodrigues-Luiz G.F."/>
            <person name="Wagner G."/>
            <person name="Goldman G.H."/>
            <person name="Fietto J.L."/>
            <person name="Elias M.C."/>
            <person name="Goldman M.H."/>
            <person name="Sagot M.F."/>
            <person name="Pereira M."/>
            <person name="Stoco P.H."/>
            <person name="de Mendonca-Neto R.P."/>
            <person name="Teixeira S.M."/>
            <person name="Maciel T.E."/>
            <person name="de Oliveira Mendes T.A."/>
            <person name="Urmenyi T.P."/>
            <person name="de Souza W."/>
            <person name="Schenkman S."/>
            <person name="de Vasconcelos A.T."/>
        </authorList>
    </citation>
    <scope>NUCLEOTIDE SEQUENCE [LARGE SCALE GENOMIC DNA]</scope>
</reference>
<name>S9TPJ9_9TRYP</name>
<proteinExistence type="predicted"/>
<evidence type="ECO:0000313" key="2">
    <source>
        <dbReference type="EMBL" id="EPY18383.1"/>
    </source>
</evidence>
<organism evidence="2 3">
    <name type="scientific">Strigomonas culicis</name>
    <dbReference type="NCBI Taxonomy" id="28005"/>
    <lineage>
        <taxon>Eukaryota</taxon>
        <taxon>Discoba</taxon>
        <taxon>Euglenozoa</taxon>
        <taxon>Kinetoplastea</taxon>
        <taxon>Metakinetoplastina</taxon>
        <taxon>Trypanosomatida</taxon>
        <taxon>Trypanosomatidae</taxon>
        <taxon>Strigomonadinae</taxon>
        <taxon>Strigomonas</taxon>
    </lineage>
</organism>
<protein>
    <submittedName>
        <fullName evidence="2">Uncharacterized protein</fullName>
    </submittedName>
</protein>
<feature type="compositionally biased region" description="Basic residues" evidence="1">
    <location>
        <begin position="154"/>
        <end position="169"/>
    </location>
</feature>
<dbReference type="AlphaFoldDB" id="S9TPJ9"/>
<dbReference type="EMBL" id="ATMH01009965">
    <property type="protein sequence ID" value="EPY18383.1"/>
    <property type="molecule type" value="Genomic_DNA"/>
</dbReference>
<accession>S9TPJ9</accession>
<evidence type="ECO:0000313" key="3">
    <source>
        <dbReference type="Proteomes" id="UP000015354"/>
    </source>
</evidence>
<feature type="region of interest" description="Disordered" evidence="1">
    <location>
        <begin position="70"/>
        <end position="187"/>
    </location>
</feature>
<sequence>MAEPRAAPGQKALQPPSVARPAPPAGEGGPAAGGAKEKPSAGGQAEPIRTYHFFAPRNVCQLIQELYPPHAEYTSPPSAEAAGDNDGSAPPPPPPPIPMVEVHPVVADDGRRRAARAVGAGAGPALHSERLRAALYPQPRAVPGLAQDVDERRQPRRGGGRRRGRRRPPRAAAASCRRTARSCPSRA</sequence>
<evidence type="ECO:0000256" key="1">
    <source>
        <dbReference type="SAM" id="MobiDB-lite"/>
    </source>
</evidence>
<feature type="compositionally biased region" description="Pro residues" evidence="1">
    <location>
        <begin position="89"/>
        <end position="98"/>
    </location>
</feature>
<gene>
    <name evidence="2" type="ORF">STCU_09994</name>
</gene>
<comment type="caution">
    <text evidence="2">The sequence shown here is derived from an EMBL/GenBank/DDBJ whole genome shotgun (WGS) entry which is preliminary data.</text>
</comment>
<keyword evidence="3" id="KW-1185">Reference proteome</keyword>
<feature type="compositionally biased region" description="Low complexity" evidence="1">
    <location>
        <begin position="170"/>
        <end position="187"/>
    </location>
</feature>
<feature type="compositionally biased region" description="Low complexity" evidence="1">
    <location>
        <begin position="116"/>
        <end position="125"/>
    </location>
</feature>
<feature type="region of interest" description="Disordered" evidence="1">
    <location>
        <begin position="1"/>
        <end position="49"/>
    </location>
</feature>
<dbReference type="Proteomes" id="UP000015354">
    <property type="component" value="Unassembled WGS sequence"/>
</dbReference>